<dbReference type="AlphaFoldDB" id="A0A8C5ZGS4"/>
<accession>A0A8C5ZGS4</accession>
<sequence length="49" mass="5336">IRFVGAQGMTLNNIQSPNDKIIILSVSFLDRPPVTKIEQGQGPRGSQTL</sequence>
<name>A0A8C5ZGS4_MARMA</name>
<dbReference type="Ensembl" id="ENSMMMT00000014940.1">
    <property type="protein sequence ID" value="ENSMMMP00000013087.1"/>
    <property type="gene ID" value="ENSMMMG00000011678.1"/>
</dbReference>
<protein>
    <submittedName>
        <fullName evidence="1">Uncharacterized protein</fullName>
    </submittedName>
</protein>
<proteinExistence type="predicted"/>
<organism evidence="1 2">
    <name type="scientific">Marmota marmota marmota</name>
    <name type="common">Alpine marmot</name>
    <dbReference type="NCBI Taxonomy" id="9994"/>
    <lineage>
        <taxon>Eukaryota</taxon>
        <taxon>Metazoa</taxon>
        <taxon>Chordata</taxon>
        <taxon>Craniata</taxon>
        <taxon>Vertebrata</taxon>
        <taxon>Euteleostomi</taxon>
        <taxon>Mammalia</taxon>
        <taxon>Eutheria</taxon>
        <taxon>Euarchontoglires</taxon>
        <taxon>Glires</taxon>
        <taxon>Rodentia</taxon>
        <taxon>Sciuromorpha</taxon>
        <taxon>Sciuridae</taxon>
        <taxon>Xerinae</taxon>
        <taxon>Marmotini</taxon>
        <taxon>Marmota</taxon>
    </lineage>
</organism>
<keyword evidence="2" id="KW-1185">Reference proteome</keyword>
<reference evidence="1" key="2">
    <citation type="submission" date="2025-09" db="UniProtKB">
        <authorList>
            <consortium name="Ensembl"/>
        </authorList>
    </citation>
    <scope>IDENTIFICATION</scope>
</reference>
<dbReference type="Proteomes" id="UP000694407">
    <property type="component" value="Unplaced"/>
</dbReference>
<reference evidence="1" key="1">
    <citation type="submission" date="2025-08" db="UniProtKB">
        <authorList>
            <consortium name="Ensembl"/>
        </authorList>
    </citation>
    <scope>IDENTIFICATION</scope>
</reference>
<evidence type="ECO:0000313" key="2">
    <source>
        <dbReference type="Proteomes" id="UP000694407"/>
    </source>
</evidence>
<evidence type="ECO:0000313" key="1">
    <source>
        <dbReference type="Ensembl" id="ENSMMMP00000013087.1"/>
    </source>
</evidence>